<proteinExistence type="predicted"/>
<evidence type="ECO:0000313" key="2">
    <source>
        <dbReference type="Proteomes" id="UP000410492"/>
    </source>
</evidence>
<sequence length="47" mass="5611">MYLRLMYTHTRTNKSAIECSQIVLFSWISQILWSLNDLPLNVLRGRQ</sequence>
<gene>
    <name evidence="1" type="ORF">CALMAC_LOCUS15663</name>
</gene>
<dbReference type="Proteomes" id="UP000410492">
    <property type="component" value="Unassembled WGS sequence"/>
</dbReference>
<keyword evidence="2" id="KW-1185">Reference proteome</keyword>
<accession>A0A653DA72</accession>
<dbReference type="EMBL" id="CAACVG010010871">
    <property type="protein sequence ID" value="VEN56888.1"/>
    <property type="molecule type" value="Genomic_DNA"/>
</dbReference>
<name>A0A653DA72_CALMS</name>
<reference evidence="1 2" key="1">
    <citation type="submission" date="2019-01" db="EMBL/GenBank/DDBJ databases">
        <authorList>
            <person name="Sayadi A."/>
        </authorList>
    </citation>
    <scope>NUCLEOTIDE SEQUENCE [LARGE SCALE GENOMIC DNA]</scope>
</reference>
<evidence type="ECO:0000313" key="1">
    <source>
        <dbReference type="EMBL" id="VEN56888.1"/>
    </source>
</evidence>
<dbReference type="AlphaFoldDB" id="A0A653DA72"/>
<protein>
    <submittedName>
        <fullName evidence="1">Uncharacterized protein</fullName>
    </submittedName>
</protein>
<organism evidence="1 2">
    <name type="scientific">Callosobruchus maculatus</name>
    <name type="common">Southern cowpea weevil</name>
    <name type="synonym">Pulse bruchid</name>
    <dbReference type="NCBI Taxonomy" id="64391"/>
    <lineage>
        <taxon>Eukaryota</taxon>
        <taxon>Metazoa</taxon>
        <taxon>Ecdysozoa</taxon>
        <taxon>Arthropoda</taxon>
        <taxon>Hexapoda</taxon>
        <taxon>Insecta</taxon>
        <taxon>Pterygota</taxon>
        <taxon>Neoptera</taxon>
        <taxon>Endopterygota</taxon>
        <taxon>Coleoptera</taxon>
        <taxon>Polyphaga</taxon>
        <taxon>Cucujiformia</taxon>
        <taxon>Chrysomeloidea</taxon>
        <taxon>Chrysomelidae</taxon>
        <taxon>Bruchinae</taxon>
        <taxon>Bruchini</taxon>
        <taxon>Callosobruchus</taxon>
    </lineage>
</organism>